<dbReference type="SUPFAM" id="SSF52540">
    <property type="entry name" value="P-loop containing nucleoside triphosphate hydrolases"/>
    <property type="match status" value="1"/>
</dbReference>
<dbReference type="EMBL" id="KV417487">
    <property type="protein sequence ID" value="KZP32006.1"/>
    <property type="molecule type" value="Genomic_DNA"/>
</dbReference>
<evidence type="ECO:0000313" key="2">
    <source>
        <dbReference type="Proteomes" id="UP000076532"/>
    </source>
</evidence>
<dbReference type="Gene3D" id="3.40.50.300">
    <property type="entry name" value="P-loop containing nucleotide triphosphate hydrolases"/>
    <property type="match status" value="1"/>
</dbReference>
<dbReference type="Proteomes" id="UP000076532">
    <property type="component" value="Unassembled WGS sequence"/>
</dbReference>
<dbReference type="AlphaFoldDB" id="A0A166UT80"/>
<protein>
    <recommendedName>
        <fullName evidence="3">G domain-containing protein</fullName>
    </recommendedName>
</protein>
<keyword evidence="2" id="KW-1185">Reference proteome</keyword>
<evidence type="ECO:0000313" key="1">
    <source>
        <dbReference type="EMBL" id="KZP32006.1"/>
    </source>
</evidence>
<reference evidence="1 2" key="1">
    <citation type="journal article" date="2016" name="Mol. Biol. Evol.">
        <title>Comparative Genomics of Early-Diverging Mushroom-Forming Fungi Provides Insights into the Origins of Lignocellulose Decay Capabilities.</title>
        <authorList>
            <person name="Nagy L.G."/>
            <person name="Riley R."/>
            <person name="Tritt A."/>
            <person name="Adam C."/>
            <person name="Daum C."/>
            <person name="Floudas D."/>
            <person name="Sun H."/>
            <person name="Yadav J.S."/>
            <person name="Pangilinan J."/>
            <person name="Larsson K.H."/>
            <person name="Matsuura K."/>
            <person name="Barry K."/>
            <person name="Labutti K."/>
            <person name="Kuo R."/>
            <person name="Ohm R.A."/>
            <person name="Bhattacharya S.S."/>
            <person name="Shirouzu T."/>
            <person name="Yoshinaga Y."/>
            <person name="Martin F.M."/>
            <person name="Grigoriev I.V."/>
            <person name="Hibbett D.S."/>
        </authorList>
    </citation>
    <scope>NUCLEOTIDE SEQUENCE [LARGE SCALE GENOMIC DNA]</scope>
    <source>
        <strain evidence="1 2">CBS 109695</strain>
    </source>
</reference>
<evidence type="ECO:0008006" key="3">
    <source>
        <dbReference type="Google" id="ProtNLM"/>
    </source>
</evidence>
<name>A0A166UT80_9AGAM</name>
<proteinExistence type="predicted"/>
<sequence length="223" mass="25015">MGPTGSGKSHFIWKSSGEGKHHIQHGLAPVPTGITTIECKHPSQAVGHPVIFVDTPGFENLETFEINGLHSLVKWLNTHVKKNNNVELAGIIFLHRISDNRMSGSLIRQLQTLRDLCGMDVMKNVVVTTTMWEAGVSETTAHRRQNELQTTWLNGMIEKGCKLEEFRGTKDSAWKSIDHLLNQKPCPPLLVQTEMAGGKGFEDTSAAQTARRGFWRRLFSWFK</sequence>
<dbReference type="OrthoDB" id="8954335at2759"/>
<gene>
    <name evidence="1" type="ORF">FIBSPDRAFT_812993</name>
</gene>
<accession>A0A166UT80</accession>
<dbReference type="InterPro" id="IPR027417">
    <property type="entry name" value="P-loop_NTPase"/>
</dbReference>
<organism evidence="1 2">
    <name type="scientific">Athelia psychrophila</name>
    <dbReference type="NCBI Taxonomy" id="1759441"/>
    <lineage>
        <taxon>Eukaryota</taxon>
        <taxon>Fungi</taxon>
        <taxon>Dikarya</taxon>
        <taxon>Basidiomycota</taxon>
        <taxon>Agaricomycotina</taxon>
        <taxon>Agaricomycetes</taxon>
        <taxon>Agaricomycetidae</taxon>
        <taxon>Atheliales</taxon>
        <taxon>Atheliaceae</taxon>
        <taxon>Athelia</taxon>
    </lineage>
</organism>